<keyword evidence="3" id="KW-0238">DNA-binding</keyword>
<keyword evidence="4" id="KW-0804">Transcription</keyword>
<name>A0ABS0T7M3_9STAP</name>
<dbReference type="InterPro" id="IPR016032">
    <property type="entry name" value="Sig_transdc_resp-reg_C-effctor"/>
</dbReference>
<dbReference type="SMART" id="SM00421">
    <property type="entry name" value="HTH_LUXR"/>
    <property type="match status" value="1"/>
</dbReference>
<dbReference type="Pfam" id="PF00072">
    <property type="entry name" value="Response_reg"/>
    <property type="match status" value="1"/>
</dbReference>
<gene>
    <name evidence="8" type="ORF">HHH54_03840</name>
</gene>
<evidence type="ECO:0000313" key="8">
    <source>
        <dbReference type="EMBL" id="MBI5974731.1"/>
    </source>
</evidence>
<dbReference type="PANTHER" id="PTHR43214:SF37">
    <property type="entry name" value="TRANSCRIPTIONAL REGULATORY PROTEIN YDFI"/>
    <property type="match status" value="1"/>
</dbReference>
<dbReference type="Gene3D" id="3.40.50.2300">
    <property type="match status" value="1"/>
</dbReference>
<reference evidence="8 9" key="1">
    <citation type="submission" date="2020-04" db="EMBL/GenBank/DDBJ databases">
        <title>Staphylococcus species from domestic dog.</title>
        <authorList>
            <person name="Paterson G.K."/>
        </authorList>
    </citation>
    <scope>NUCLEOTIDE SEQUENCE [LARGE SCALE GENOMIC DNA]</scope>
    <source>
        <strain evidence="8 9">H16/1A</strain>
    </source>
</reference>
<dbReference type="PRINTS" id="PR00038">
    <property type="entry name" value="HTHLUXR"/>
</dbReference>
<dbReference type="SMART" id="SM00448">
    <property type="entry name" value="REC"/>
    <property type="match status" value="1"/>
</dbReference>
<evidence type="ECO:0000256" key="4">
    <source>
        <dbReference type="ARBA" id="ARBA00023163"/>
    </source>
</evidence>
<accession>A0ABS0T7M3</accession>
<dbReference type="Pfam" id="PF00196">
    <property type="entry name" value="GerE"/>
    <property type="match status" value="1"/>
</dbReference>
<dbReference type="PROSITE" id="PS50043">
    <property type="entry name" value="HTH_LUXR_2"/>
    <property type="match status" value="1"/>
</dbReference>
<evidence type="ECO:0000256" key="3">
    <source>
        <dbReference type="ARBA" id="ARBA00023125"/>
    </source>
</evidence>
<keyword evidence="1 5" id="KW-0597">Phosphoprotein</keyword>
<feature type="domain" description="Response regulatory" evidence="7">
    <location>
        <begin position="4"/>
        <end position="120"/>
    </location>
</feature>
<sequence>MPIRVLFVDDHEMVRIGISSYLSTQSDIEVVGEGESGKDAIEKAKALKPDLILMDLVMTDMDGVEATTYIKREMPQIKVVMLTSYIEDKEVYRALDAGVDSYILKTTSASDIAKAIRQTYQGESVFEAEVLVKMRNRMKQRAELYELLTDREMEILLLIAKGYSNQEIASASHITIKTVKTHVSNILSKLEVQDRTQAVIYAFQHGLIE</sequence>
<evidence type="ECO:0000313" key="9">
    <source>
        <dbReference type="Proteomes" id="UP000751852"/>
    </source>
</evidence>
<dbReference type="PROSITE" id="PS50110">
    <property type="entry name" value="RESPONSE_REGULATORY"/>
    <property type="match status" value="1"/>
</dbReference>
<dbReference type="CDD" id="cd17535">
    <property type="entry name" value="REC_NarL-like"/>
    <property type="match status" value="1"/>
</dbReference>
<evidence type="ECO:0000259" key="6">
    <source>
        <dbReference type="PROSITE" id="PS50043"/>
    </source>
</evidence>
<dbReference type="InterPro" id="IPR011006">
    <property type="entry name" value="CheY-like_superfamily"/>
</dbReference>
<dbReference type="SUPFAM" id="SSF46894">
    <property type="entry name" value="C-terminal effector domain of the bipartite response regulators"/>
    <property type="match status" value="1"/>
</dbReference>
<dbReference type="InterPro" id="IPR058245">
    <property type="entry name" value="NreC/VraR/RcsB-like_REC"/>
</dbReference>
<protein>
    <submittedName>
        <fullName evidence="8">Response regulator transcription factor</fullName>
    </submittedName>
</protein>
<feature type="domain" description="HTH luxR-type" evidence="6">
    <location>
        <begin position="141"/>
        <end position="206"/>
    </location>
</feature>
<evidence type="ECO:0000256" key="1">
    <source>
        <dbReference type="ARBA" id="ARBA00022553"/>
    </source>
</evidence>
<dbReference type="PANTHER" id="PTHR43214">
    <property type="entry name" value="TWO-COMPONENT RESPONSE REGULATOR"/>
    <property type="match status" value="1"/>
</dbReference>
<dbReference type="RefSeq" id="WP_198617517.1">
    <property type="nucleotide sequence ID" value="NZ_JABANU010000007.1"/>
</dbReference>
<keyword evidence="9" id="KW-1185">Reference proteome</keyword>
<evidence type="ECO:0000256" key="2">
    <source>
        <dbReference type="ARBA" id="ARBA00023015"/>
    </source>
</evidence>
<dbReference type="CDD" id="cd06170">
    <property type="entry name" value="LuxR_C_like"/>
    <property type="match status" value="1"/>
</dbReference>
<evidence type="ECO:0000259" key="7">
    <source>
        <dbReference type="PROSITE" id="PS50110"/>
    </source>
</evidence>
<comment type="caution">
    <text evidence="8">The sequence shown here is derived from an EMBL/GenBank/DDBJ whole genome shotgun (WGS) entry which is preliminary data.</text>
</comment>
<proteinExistence type="predicted"/>
<dbReference type="Proteomes" id="UP000751852">
    <property type="component" value="Unassembled WGS sequence"/>
</dbReference>
<evidence type="ECO:0000256" key="5">
    <source>
        <dbReference type="PROSITE-ProRule" id="PRU00169"/>
    </source>
</evidence>
<dbReference type="EMBL" id="JABANU010000007">
    <property type="protein sequence ID" value="MBI5974731.1"/>
    <property type="molecule type" value="Genomic_DNA"/>
</dbReference>
<organism evidence="8 9">
    <name type="scientific">Staphylococcus canis</name>
    <dbReference type="NCBI Taxonomy" id="2724942"/>
    <lineage>
        <taxon>Bacteria</taxon>
        <taxon>Bacillati</taxon>
        <taxon>Bacillota</taxon>
        <taxon>Bacilli</taxon>
        <taxon>Bacillales</taxon>
        <taxon>Staphylococcaceae</taxon>
        <taxon>Staphylococcus</taxon>
    </lineage>
</organism>
<feature type="modified residue" description="4-aspartylphosphate" evidence="5">
    <location>
        <position position="55"/>
    </location>
</feature>
<keyword evidence="2" id="KW-0805">Transcription regulation</keyword>
<dbReference type="InterPro" id="IPR001789">
    <property type="entry name" value="Sig_transdc_resp-reg_receiver"/>
</dbReference>
<dbReference type="InterPro" id="IPR000792">
    <property type="entry name" value="Tscrpt_reg_LuxR_C"/>
</dbReference>
<dbReference type="SUPFAM" id="SSF52172">
    <property type="entry name" value="CheY-like"/>
    <property type="match status" value="1"/>
</dbReference>
<dbReference type="InterPro" id="IPR039420">
    <property type="entry name" value="WalR-like"/>
</dbReference>